<dbReference type="PATRIC" id="fig|43687.5.peg.1648"/>
<evidence type="ECO:0000313" key="1">
    <source>
        <dbReference type="EMBL" id="AIM27658.1"/>
    </source>
</evidence>
<name>A0A088E6P3_9CREN</name>
<organism evidence="1 7">
    <name type="scientific">Metallosphaera sedula</name>
    <dbReference type="NCBI Taxonomy" id="43687"/>
    <lineage>
        <taxon>Archaea</taxon>
        <taxon>Thermoproteota</taxon>
        <taxon>Thermoprotei</taxon>
        <taxon>Sulfolobales</taxon>
        <taxon>Sulfolobaceae</taxon>
        <taxon>Metallosphaera</taxon>
    </lineage>
</organism>
<accession>A0A088E6P3</accession>
<evidence type="ECO:0000313" key="7">
    <source>
        <dbReference type="Proteomes" id="UP000029084"/>
    </source>
</evidence>
<protein>
    <recommendedName>
        <fullName evidence="13">Ribbon-helix-helix protein CopG domain-containing protein</fullName>
    </recommendedName>
</protein>
<reference evidence="1 7" key="1">
    <citation type="journal article" date="2014" name="J. Bacteriol.">
        <title>Role of an Archaeal PitA Transporter in the Copper and Arsenic Resistance of Metallosphaera sedula, an Extreme Thermoacidophile.</title>
        <authorList>
            <person name="McCarthy S."/>
            <person name="Ai C."/>
            <person name="Wheaton G."/>
            <person name="Tevatia R."/>
            <person name="Eckrich V."/>
            <person name="Kelly R."/>
            <person name="Blum P."/>
        </authorList>
    </citation>
    <scope>NUCLEOTIDE SEQUENCE [LARGE SCALE GENOMIC DNA]</scope>
    <source>
        <strain evidence="1 7">CuR1</strain>
    </source>
</reference>
<evidence type="ECO:0000313" key="9">
    <source>
        <dbReference type="Proteomes" id="UP000061362"/>
    </source>
</evidence>
<reference evidence="6 8" key="3">
    <citation type="submission" date="2015-07" db="EMBL/GenBank/DDBJ databases">
        <title>Physiological, transcriptional responses and genome re-sequencing of acid resistant extremely thermoacidophilic Metallosphaera sedula SARC-M1.</title>
        <authorList>
            <person name="Ai C."/>
            <person name="McCarthy S."/>
            <person name="Eckrich V."/>
            <person name="Rudrappa D."/>
            <person name="Qiu G."/>
            <person name="Blum P."/>
        </authorList>
    </citation>
    <scope>NUCLEOTIDE SEQUENCE [LARGE SCALE GENOMIC DNA]</scope>
    <source>
        <strain evidence="6 8">SARC-M1</strain>
    </source>
</reference>
<dbReference type="CDD" id="cd22231">
    <property type="entry name" value="RHH_NikR_HicB-like"/>
    <property type="match status" value="1"/>
</dbReference>
<gene>
    <name evidence="1" type="ORF">HA72_1518</name>
    <name evidence="2" type="ORF">MsedA_1540</name>
    <name evidence="3" type="ORF">MsedB_1542</name>
    <name evidence="4" type="ORF">MsedC_1540</name>
    <name evidence="5" type="ORF">MsedD_1541</name>
    <name evidence="6" type="ORF">MsedE_1546</name>
</gene>
<evidence type="ECO:0000313" key="11">
    <source>
        <dbReference type="Proteomes" id="UP000062475"/>
    </source>
</evidence>
<dbReference type="Proteomes" id="UP000061362">
    <property type="component" value="Chromosome"/>
</dbReference>
<dbReference type="Proteomes" id="UP000062398">
    <property type="component" value="Chromosome"/>
</dbReference>
<dbReference type="EMBL" id="CP012173">
    <property type="protein sequence ID" value="AKV76754.1"/>
    <property type="molecule type" value="Genomic_DNA"/>
</dbReference>
<evidence type="ECO:0000313" key="10">
    <source>
        <dbReference type="Proteomes" id="UP000062398"/>
    </source>
</evidence>
<dbReference type="EMBL" id="CP008822">
    <property type="protein sequence ID" value="AIM27658.1"/>
    <property type="molecule type" value="Genomic_DNA"/>
</dbReference>
<evidence type="ECO:0000313" key="6">
    <source>
        <dbReference type="EMBL" id="AKV83489.1"/>
    </source>
</evidence>
<evidence type="ECO:0000313" key="3">
    <source>
        <dbReference type="EMBL" id="AKV76754.1"/>
    </source>
</evidence>
<proteinExistence type="predicted"/>
<evidence type="ECO:0000313" key="4">
    <source>
        <dbReference type="EMBL" id="AKV79005.1"/>
    </source>
</evidence>
<evidence type="ECO:0000313" key="2">
    <source>
        <dbReference type="EMBL" id="AKV74515.1"/>
    </source>
</evidence>
<sequence length="84" mass="9797">MAMVMNLSKGEQGENDGFIIEIEKKETKTITFKLDVPLLQRIDEVINRLNRSLNNPFVSRSDFIRHALDFKLQKLRSRSGTEFK</sequence>
<dbReference type="EMBL" id="CP012172">
    <property type="protein sequence ID" value="AKV74515.1"/>
    <property type="molecule type" value="Genomic_DNA"/>
</dbReference>
<dbReference type="Proteomes" id="UP000056255">
    <property type="component" value="Chromosome"/>
</dbReference>
<dbReference type="GeneID" id="91756022"/>
<evidence type="ECO:0000313" key="12">
    <source>
        <dbReference type="Proteomes" id="UP000068832"/>
    </source>
</evidence>
<dbReference type="Proteomes" id="UP000068832">
    <property type="component" value="Chromosome"/>
</dbReference>
<evidence type="ECO:0008006" key="13">
    <source>
        <dbReference type="Google" id="ProtNLM"/>
    </source>
</evidence>
<reference evidence="9 10" key="2">
    <citation type="journal article" date="2015" name="Genome Announc.">
        <title>Complete Genome Sequences of Evolved Arsenate-Resistant Metallosphaera sedula Strains.</title>
        <authorList>
            <person name="Ai C."/>
            <person name="McCarthy S."/>
            <person name="Schackwitz W."/>
            <person name="Martin J."/>
            <person name="Lipzen A."/>
            <person name="Blum P."/>
        </authorList>
    </citation>
    <scope>NUCLEOTIDE SEQUENCE [LARGE SCALE GENOMIC DNA]</scope>
    <source>
        <strain evidence="4 10">ARS120-1</strain>
        <strain evidence="5 9">ARS120-2</strain>
        <strain evidence="2 12">ARS50-1</strain>
        <strain evidence="3 11">ARS50-2</strain>
    </source>
</reference>
<dbReference type="AlphaFoldDB" id="A0A088E6P3"/>
<dbReference type="Proteomes" id="UP000062475">
    <property type="component" value="Chromosome"/>
</dbReference>
<dbReference type="EMBL" id="CP012176">
    <property type="protein sequence ID" value="AKV83489.1"/>
    <property type="molecule type" value="Genomic_DNA"/>
</dbReference>
<dbReference type="EMBL" id="CP012174">
    <property type="protein sequence ID" value="AKV79005.1"/>
    <property type="molecule type" value="Genomic_DNA"/>
</dbReference>
<dbReference type="RefSeq" id="WP_012021461.1">
    <property type="nucleotide sequence ID" value="NZ_AP019770.1"/>
</dbReference>
<dbReference type="EMBL" id="CP012175">
    <property type="protein sequence ID" value="AKV81250.1"/>
    <property type="molecule type" value="Genomic_DNA"/>
</dbReference>
<evidence type="ECO:0000313" key="5">
    <source>
        <dbReference type="EMBL" id="AKV81250.1"/>
    </source>
</evidence>
<evidence type="ECO:0000313" key="8">
    <source>
        <dbReference type="Proteomes" id="UP000056255"/>
    </source>
</evidence>
<dbReference type="Proteomes" id="UP000029084">
    <property type="component" value="Chromosome"/>
</dbReference>